<dbReference type="SUPFAM" id="SSF56112">
    <property type="entry name" value="Protein kinase-like (PK-like)"/>
    <property type="match status" value="1"/>
</dbReference>
<name>A0ABY8UA59_TETOB</name>
<reference evidence="2 3" key="1">
    <citation type="submission" date="2023-05" db="EMBL/GenBank/DDBJ databases">
        <title>A 100% complete, gapless, phased diploid assembly of the Scenedesmus obliquus UTEX 3031 genome.</title>
        <authorList>
            <person name="Biondi T.C."/>
            <person name="Hanschen E.R."/>
            <person name="Kwon T."/>
            <person name="Eng W."/>
            <person name="Kruse C.P.S."/>
            <person name="Koehler S.I."/>
            <person name="Kunde Y."/>
            <person name="Gleasner C.D."/>
            <person name="You Mak K.T."/>
            <person name="Polle J."/>
            <person name="Hovde B.T."/>
            <person name="Starkenburg S.R."/>
        </authorList>
    </citation>
    <scope>NUCLEOTIDE SEQUENCE [LARGE SCALE GENOMIC DNA]</scope>
    <source>
        <strain evidence="2 3">DOE0152z</strain>
    </source>
</reference>
<sequence length="292" mass="31399">MGCIGQGGNAVAYLVRLDNIVKPEAQPDTAAAGCSEARPAEAAAARWRARRLLPGPQVGGLYVFKVCRLLQDSTEEERCGTAVDDQRKYLYAVRKQLLGERACYGRLARSPHFVRCFAYGAATMTASGAAAAPPAVGQERPCLLLEYAQGGSVAALLESAEGGAAGMSAQQARDVMQIAAEALQHCHRWDIVYRDLQPGNIVLSQAPSGESDYKLIDLGSSIITDEGPGTDHRFGMLAYRAPEQRPGSTHTYTLDTWQLGMLLLHLRTGVLPLLELASLPEPEWLAQVSAVH</sequence>
<dbReference type="Pfam" id="PF00069">
    <property type="entry name" value="Pkinase"/>
    <property type="match status" value="1"/>
</dbReference>
<feature type="domain" description="Protein kinase" evidence="1">
    <location>
        <begin position="1"/>
        <end position="292"/>
    </location>
</feature>
<evidence type="ECO:0000259" key="1">
    <source>
        <dbReference type="PROSITE" id="PS50011"/>
    </source>
</evidence>
<dbReference type="Proteomes" id="UP001244341">
    <property type="component" value="Chromosome 8b"/>
</dbReference>
<organism evidence="2 3">
    <name type="scientific">Tetradesmus obliquus</name>
    <name type="common">Green alga</name>
    <name type="synonym">Acutodesmus obliquus</name>
    <dbReference type="NCBI Taxonomy" id="3088"/>
    <lineage>
        <taxon>Eukaryota</taxon>
        <taxon>Viridiplantae</taxon>
        <taxon>Chlorophyta</taxon>
        <taxon>core chlorophytes</taxon>
        <taxon>Chlorophyceae</taxon>
        <taxon>CS clade</taxon>
        <taxon>Sphaeropleales</taxon>
        <taxon>Scenedesmaceae</taxon>
        <taxon>Tetradesmus</taxon>
    </lineage>
</organism>
<keyword evidence="3" id="KW-1185">Reference proteome</keyword>
<dbReference type="InterPro" id="IPR011009">
    <property type="entry name" value="Kinase-like_dom_sf"/>
</dbReference>
<accession>A0ABY8UA59</accession>
<protein>
    <recommendedName>
        <fullName evidence="1">Protein kinase domain-containing protein</fullName>
    </recommendedName>
</protein>
<dbReference type="PANTHER" id="PTHR24359:SF1">
    <property type="entry name" value="INHIBITOR OF NUCLEAR FACTOR KAPPA-B KINASE EPSILON SUBUNIT HOMOLOG 1-RELATED"/>
    <property type="match status" value="1"/>
</dbReference>
<dbReference type="InterPro" id="IPR000719">
    <property type="entry name" value="Prot_kinase_dom"/>
</dbReference>
<evidence type="ECO:0000313" key="3">
    <source>
        <dbReference type="Proteomes" id="UP001244341"/>
    </source>
</evidence>
<gene>
    <name evidence="2" type="ORF">OEZ85_014209</name>
</gene>
<dbReference type="PROSITE" id="PS50011">
    <property type="entry name" value="PROTEIN_KINASE_DOM"/>
    <property type="match status" value="1"/>
</dbReference>
<proteinExistence type="predicted"/>
<dbReference type="SMART" id="SM00220">
    <property type="entry name" value="S_TKc"/>
    <property type="match status" value="1"/>
</dbReference>
<dbReference type="PANTHER" id="PTHR24359">
    <property type="entry name" value="SERINE/THREONINE-PROTEIN KINASE SBK1"/>
    <property type="match status" value="1"/>
</dbReference>
<dbReference type="Gene3D" id="1.10.510.10">
    <property type="entry name" value="Transferase(Phosphotransferase) domain 1"/>
    <property type="match status" value="1"/>
</dbReference>
<evidence type="ECO:0000313" key="2">
    <source>
        <dbReference type="EMBL" id="WIA17346.1"/>
    </source>
</evidence>
<dbReference type="EMBL" id="CP126215">
    <property type="protein sequence ID" value="WIA17346.1"/>
    <property type="molecule type" value="Genomic_DNA"/>
</dbReference>